<dbReference type="GO" id="GO:2001222">
    <property type="term" value="P:regulation of neuron migration"/>
    <property type="evidence" value="ECO:0007669"/>
    <property type="project" value="InterPro"/>
</dbReference>
<feature type="region of interest" description="Disordered" evidence="1">
    <location>
        <begin position="269"/>
        <end position="418"/>
    </location>
</feature>
<dbReference type="GO" id="GO:0048168">
    <property type="term" value="P:regulation of neuronal synaptic plasticity"/>
    <property type="evidence" value="ECO:0007669"/>
    <property type="project" value="InterPro"/>
</dbReference>
<name>B3RP75_TRIAD</name>
<dbReference type="HOGENOM" id="CLU_430432_0_0_1"/>
<feature type="region of interest" description="Disordered" evidence="1">
    <location>
        <begin position="225"/>
        <end position="247"/>
    </location>
</feature>
<sequence>MGTIVSTQKDGLRSLPSHRTFLSSNAIDFQKEITKTSFPHYQYKTANEGYIAQKTKSFVARLPPVDHPVLDNLNHFDDDYAAIPPKNKVHVTFIDNKNTDQNFNPTASEYPAAVNKIAYNTAIELNAQRWYGGQVLQPYTPSTAQLELGKRINDDYVHHNSDGLEGDHLHRTGIANDELNRSSKEDKLLYTYLRGDAVQLERYPKGNIIKSRINEYANAVKNFNSSKLKSHQNNINGQDSDESPRDGIKTKLLTLDDLEPAYTRDIILTPRVLQNGSNRSGSRSKNRQSNSQGSASRRSSGRMATAGEGRKNIRGYSTRDSASRLGKNDYKQSSPKTGRRSRAGSPSKVNGGSQKELSQSPASRQNNDSAASHESSRESSPYRRIRSTSPVGKSNIDHTTSNNKSLLPRSKFTESNEARKLRHETLKMLADDSIALGDNLRSDFVQYQNEIERLRYHAEVHYELSLGENFNPPRVVDFQKATFDSLIEEINKRVNQYKDGCRIKSLALYCKGGPGYIYFLRNEVITDKKLVYNDPIAQFFRDVSRIMSKLGPNVTSVHVMGCNLTGTSSGHELLQLIQKVMEPTKLTISAPVEQSQAGSEMISQYFDIKKYREWKDKTTSFIYSKRFSKRKLHLKF</sequence>
<feature type="compositionally biased region" description="Low complexity" evidence="1">
    <location>
        <begin position="274"/>
        <end position="302"/>
    </location>
</feature>
<protein>
    <submittedName>
        <fullName evidence="2">Uncharacterized protein</fullName>
    </submittedName>
</protein>
<evidence type="ECO:0000256" key="1">
    <source>
        <dbReference type="SAM" id="MobiDB-lite"/>
    </source>
</evidence>
<feature type="compositionally biased region" description="Polar residues" evidence="1">
    <location>
        <begin position="225"/>
        <end position="238"/>
    </location>
</feature>
<keyword evidence="3" id="KW-1185">Reference proteome</keyword>
<dbReference type="AlphaFoldDB" id="B3RP75"/>
<gene>
    <name evidence="2" type="ORF">TRIADDRAFT_53430</name>
</gene>
<dbReference type="OrthoDB" id="6161298at2759"/>
<dbReference type="eggNOG" id="ENOG502QRME">
    <property type="taxonomic scope" value="Eukaryota"/>
</dbReference>
<reference evidence="2 3" key="1">
    <citation type="journal article" date="2008" name="Nature">
        <title>The Trichoplax genome and the nature of placozoans.</title>
        <authorList>
            <person name="Srivastava M."/>
            <person name="Begovic E."/>
            <person name="Chapman J."/>
            <person name="Putnam N.H."/>
            <person name="Hellsten U."/>
            <person name="Kawashima T."/>
            <person name="Kuo A."/>
            <person name="Mitros T."/>
            <person name="Salamov A."/>
            <person name="Carpenter M.L."/>
            <person name="Signorovitch A.Y."/>
            <person name="Moreno M.A."/>
            <person name="Kamm K."/>
            <person name="Grimwood J."/>
            <person name="Schmutz J."/>
            <person name="Shapiro H."/>
            <person name="Grigoriev I.V."/>
            <person name="Buss L.W."/>
            <person name="Schierwater B."/>
            <person name="Dellaporta S.L."/>
            <person name="Rokhsar D.S."/>
        </authorList>
    </citation>
    <scope>NUCLEOTIDE SEQUENCE [LARGE SCALE GENOMIC DNA]</scope>
    <source>
        <strain evidence="2 3">Grell-BS-1999</strain>
    </source>
</reference>
<dbReference type="InterPro" id="IPR033374">
    <property type="entry name" value="NSMF"/>
</dbReference>
<feature type="compositionally biased region" description="Polar residues" evidence="1">
    <location>
        <begin position="388"/>
        <end position="405"/>
    </location>
</feature>
<evidence type="ECO:0000313" key="2">
    <source>
        <dbReference type="EMBL" id="EDV27585.1"/>
    </source>
</evidence>
<accession>B3RP75</accession>
<dbReference type="CTD" id="6750634"/>
<dbReference type="GeneID" id="6750634"/>
<dbReference type="InParanoid" id="B3RP75"/>
<dbReference type="RefSeq" id="XP_002109419.1">
    <property type="nucleotide sequence ID" value="XM_002109383.1"/>
</dbReference>
<dbReference type="GO" id="GO:0005737">
    <property type="term" value="C:cytoplasm"/>
    <property type="evidence" value="ECO:0000318"/>
    <property type="project" value="GO_Central"/>
</dbReference>
<dbReference type="EMBL" id="DS985242">
    <property type="protein sequence ID" value="EDV27585.1"/>
    <property type="molecule type" value="Genomic_DNA"/>
</dbReference>
<proteinExistence type="predicted"/>
<dbReference type="GO" id="GO:0005634">
    <property type="term" value="C:nucleus"/>
    <property type="evidence" value="ECO:0000318"/>
    <property type="project" value="GO_Central"/>
</dbReference>
<feature type="compositionally biased region" description="Polar residues" evidence="1">
    <location>
        <begin position="347"/>
        <end position="368"/>
    </location>
</feature>
<evidence type="ECO:0000313" key="3">
    <source>
        <dbReference type="Proteomes" id="UP000009022"/>
    </source>
</evidence>
<organism evidence="2 3">
    <name type="scientific">Trichoplax adhaerens</name>
    <name type="common">Trichoplax reptans</name>
    <dbReference type="NCBI Taxonomy" id="10228"/>
    <lineage>
        <taxon>Eukaryota</taxon>
        <taxon>Metazoa</taxon>
        <taxon>Placozoa</taxon>
        <taxon>Uniplacotomia</taxon>
        <taxon>Trichoplacea</taxon>
        <taxon>Trichoplacidae</taxon>
        <taxon>Trichoplax</taxon>
    </lineage>
</organism>
<dbReference type="PANTHER" id="PTHR32061">
    <property type="entry name" value="NMDA RECEPTOR SYNAPTONUCLEAR SIGNALING AND NEURONAL MIGRATION FACTOR"/>
    <property type="match status" value="1"/>
</dbReference>
<dbReference type="Proteomes" id="UP000009022">
    <property type="component" value="Unassembled WGS sequence"/>
</dbReference>
<dbReference type="KEGG" id="tad:TRIADDRAFT_53430"/>